<proteinExistence type="inferred from homology"/>
<dbReference type="RefSeq" id="WP_151866673.1">
    <property type="nucleotide sequence ID" value="NZ_WBZB01000044.1"/>
</dbReference>
<dbReference type="AlphaFoldDB" id="A0A833M7A9"/>
<keyword evidence="5" id="KW-1185">Reference proteome</keyword>
<comment type="caution">
    <text evidence="4">The sequence shown here is derived from an EMBL/GenBank/DDBJ whole genome shotgun (WGS) entry which is preliminary data.</text>
</comment>
<keyword evidence="2" id="KW-0812">Transmembrane</keyword>
<organism evidence="4 5">
    <name type="scientific">Alkaliphilus serpentinus</name>
    <dbReference type="NCBI Taxonomy" id="1482731"/>
    <lineage>
        <taxon>Bacteria</taxon>
        <taxon>Bacillati</taxon>
        <taxon>Bacillota</taxon>
        <taxon>Clostridia</taxon>
        <taxon>Peptostreptococcales</taxon>
        <taxon>Natronincolaceae</taxon>
        <taxon>Alkaliphilus</taxon>
    </lineage>
</organism>
<dbReference type="InterPro" id="IPR050922">
    <property type="entry name" value="LytR/CpsA/Psr_CW_biosynth"/>
</dbReference>
<feature type="transmembrane region" description="Helical" evidence="2">
    <location>
        <begin position="7"/>
        <end position="28"/>
    </location>
</feature>
<dbReference type="InterPro" id="IPR004474">
    <property type="entry name" value="LytR_CpsA_psr"/>
</dbReference>
<accession>A0A833M7A9</accession>
<dbReference type="EMBL" id="WBZB01000044">
    <property type="protein sequence ID" value="KAB3527263.1"/>
    <property type="molecule type" value="Genomic_DNA"/>
</dbReference>
<gene>
    <name evidence="4" type="ORF">F8153_12420</name>
</gene>
<dbReference type="PANTHER" id="PTHR33392:SF6">
    <property type="entry name" value="POLYISOPRENYL-TEICHOIC ACID--PEPTIDOGLYCAN TEICHOIC ACID TRANSFERASE TAGU"/>
    <property type="match status" value="1"/>
</dbReference>
<reference evidence="4 5" key="1">
    <citation type="submission" date="2019-10" db="EMBL/GenBank/DDBJ databases">
        <title>Alkaliphilus serpentinus sp. nov. and Alkaliphilus pronyensis sp. nov., two novel anaerobic alkaliphilic species isolated from the serpentinized-hosted hydrothermal field of the Prony Bay (New Caledonia).</title>
        <authorList>
            <person name="Postec A."/>
        </authorList>
    </citation>
    <scope>NUCLEOTIDE SEQUENCE [LARGE SCALE GENOMIC DNA]</scope>
    <source>
        <strain evidence="4 5">LacT</strain>
    </source>
</reference>
<name>A0A833M7A9_9FIRM</name>
<evidence type="ECO:0000259" key="3">
    <source>
        <dbReference type="Pfam" id="PF03816"/>
    </source>
</evidence>
<feature type="domain" description="Cell envelope-related transcriptional attenuator" evidence="3">
    <location>
        <begin position="79"/>
        <end position="229"/>
    </location>
</feature>
<comment type="similarity">
    <text evidence="1">Belongs to the LytR/CpsA/Psr (LCP) family.</text>
</comment>
<dbReference type="OrthoDB" id="305468at2"/>
<keyword evidence="2" id="KW-0472">Membrane</keyword>
<evidence type="ECO:0000256" key="1">
    <source>
        <dbReference type="ARBA" id="ARBA00006068"/>
    </source>
</evidence>
<dbReference type="Pfam" id="PF03816">
    <property type="entry name" value="LytR_cpsA_psr"/>
    <property type="match status" value="1"/>
</dbReference>
<protein>
    <submittedName>
        <fullName evidence="4">LytR family transcriptional regulator</fullName>
    </submittedName>
</protein>
<keyword evidence="2" id="KW-1133">Transmembrane helix</keyword>
<dbReference type="NCBIfam" id="TIGR00350">
    <property type="entry name" value="lytR_cpsA_psr"/>
    <property type="match status" value="1"/>
</dbReference>
<evidence type="ECO:0000313" key="5">
    <source>
        <dbReference type="Proteomes" id="UP000465601"/>
    </source>
</evidence>
<dbReference type="Proteomes" id="UP000465601">
    <property type="component" value="Unassembled WGS sequence"/>
</dbReference>
<evidence type="ECO:0000313" key="4">
    <source>
        <dbReference type="EMBL" id="KAB3527263.1"/>
    </source>
</evidence>
<dbReference type="Gene3D" id="3.40.630.190">
    <property type="entry name" value="LCP protein"/>
    <property type="match status" value="1"/>
</dbReference>
<sequence>MNKKRNKIWMVITIILSFIVIITALYGYRLYDKYKETLRNISEMDDEESLLDENHETNSQEPFILLVYGISERINDKGHSDTMLLALVDPKEVKVQLISIPRDAYVDIPGYKMDKLNVTYPRGGSKLMIDTLENWLDIEISGFVSINFEGFINLVDLFGGIEVDVDRSMSYDDPYDGTRIRISPGKQVLDGKNALDFVRFRYSNDGRHSSDYERMDRQQQALKALANKLTIMNSLPRLFSMMDILSDHVKTSLPPQRIEEYIKTFKGIKAENIVTDSIQGEGHKVNELWYEKIPDEEVNRIRKLIEDFLSRAENIE</sequence>
<evidence type="ECO:0000256" key="2">
    <source>
        <dbReference type="SAM" id="Phobius"/>
    </source>
</evidence>
<dbReference type="PANTHER" id="PTHR33392">
    <property type="entry name" value="POLYISOPRENYL-TEICHOIC ACID--PEPTIDOGLYCAN TEICHOIC ACID TRANSFERASE TAGU"/>
    <property type="match status" value="1"/>
</dbReference>